<dbReference type="InterPro" id="IPR011990">
    <property type="entry name" value="TPR-like_helical_dom_sf"/>
</dbReference>
<organism evidence="4 5">
    <name type="scientific">Boletus edulis BED1</name>
    <dbReference type="NCBI Taxonomy" id="1328754"/>
    <lineage>
        <taxon>Eukaryota</taxon>
        <taxon>Fungi</taxon>
        <taxon>Dikarya</taxon>
        <taxon>Basidiomycota</taxon>
        <taxon>Agaricomycotina</taxon>
        <taxon>Agaricomycetes</taxon>
        <taxon>Agaricomycetidae</taxon>
        <taxon>Boletales</taxon>
        <taxon>Boletineae</taxon>
        <taxon>Boletaceae</taxon>
        <taxon>Boletoideae</taxon>
        <taxon>Boletus</taxon>
    </lineage>
</organism>
<dbReference type="PROSITE" id="PS51375">
    <property type="entry name" value="PPR"/>
    <property type="match status" value="1"/>
</dbReference>
<evidence type="ECO:0000256" key="2">
    <source>
        <dbReference type="PROSITE-ProRule" id="PRU00708"/>
    </source>
</evidence>
<reference evidence="4" key="2">
    <citation type="journal article" date="2020" name="Nat. Commun.">
        <title>Large-scale genome sequencing of mycorrhizal fungi provides insights into the early evolution of symbiotic traits.</title>
        <authorList>
            <person name="Miyauchi S."/>
            <person name="Kiss E."/>
            <person name="Kuo A."/>
            <person name="Drula E."/>
            <person name="Kohler A."/>
            <person name="Sanchez-Garcia M."/>
            <person name="Morin E."/>
            <person name="Andreopoulos B."/>
            <person name="Barry K.W."/>
            <person name="Bonito G."/>
            <person name="Buee M."/>
            <person name="Carver A."/>
            <person name="Chen C."/>
            <person name="Cichocki N."/>
            <person name="Clum A."/>
            <person name="Culley D."/>
            <person name="Crous P.W."/>
            <person name="Fauchery L."/>
            <person name="Girlanda M."/>
            <person name="Hayes R.D."/>
            <person name="Keri Z."/>
            <person name="LaButti K."/>
            <person name="Lipzen A."/>
            <person name="Lombard V."/>
            <person name="Magnuson J."/>
            <person name="Maillard F."/>
            <person name="Murat C."/>
            <person name="Nolan M."/>
            <person name="Ohm R.A."/>
            <person name="Pangilinan J."/>
            <person name="Pereira M.F."/>
            <person name="Perotto S."/>
            <person name="Peter M."/>
            <person name="Pfister S."/>
            <person name="Riley R."/>
            <person name="Sitrit Y."/>
            <person name="Stielow J.B."/>
            <person name="Szollosi G."/>
            <person name="Zifcakova L."/>
            <person name="Stursova M."/>
            <person name="Spatafora J.W."/>
            <person name="Tedersoo L."/>
            <person name="Vaario L.M."/>
            <person name="Yamada A."/>
            <person name="Yan M."/>
            <person name="Wang P."/>
            <person name="Xu J."/>
            <person name="Bruns T."/>
            <person name="Baldrian P."/>
            <person name="Vilgalys R."/>
            <person name="Dunand C."/>
            <person name="Henrissat B."/>
            <person name="Grigoriev I.V."/>
            <person name="Hibbett D."/>
            <person name="Nagy L.G."/>
            <person name="Martin F.M."/>
        </authorList>
    </citation>
    <scope>NUCLEOTIDE SEQUENCE</scope>
    <source>
        <strain evidence="4">BED1</strain>
    </source>
</reference>
<dbReference type="Proteomes" id="UP001194468">
    <property type="component" value="Unassembled WGS sequence"/>
</dbReference>
<reference evidence="4" key="1">
    <citation type="submission" date="2019-10" db="EMBL/GenBank/DDBJ databases">
        <authorList>
            <consortium name="DOE Joint Genome Institute"/>
            <person name="Kuo A."/>
            <person name="Miyauchi S."/>
            <person name="Kiss E."/>
            <person name="Drula E."/>
            <person name="Kohler A."/>
            <person name="Sanchez-Garcia M."/>
            <person name="Andreopoulos B."/>
            <person name="Barry K.W."/>
            <person name="Bonito G."/>
            <person name="Buee M."/>
            <person name="Carver A."/>
            <person name="Chen C."/>
            <person name="Cichocki N."/>
            <person name="Clum A."/>
            <person name="Culley D."/>
            <person name="Crous P.W."/>
            <person name="Fauchery L."/>
            <person name="Girlanda M."/>
            <person name="Hayes R."/>
            <person name="Keri Z."/>
            <person name="LaButti K."/>
            <person name="Lipzen A."/>
            <person name="Lombard V."/>
            <person name="Magnuson J."/>
            <person name="Maillard F."/>
            <person name="Morin E."/>
            <person name="Murat C."/>
            <person name="Nolan M."/>
            <person name="Ohm R."/>
            <person name="Pangilinan J."/>
            <person name="Pereira M."/>
            <person name="Perotto S."/>
            <person name="Peter M."/>
            <person name="Riley R."/>
            <person name="Sitrit Y."/>
            <person name="Stielow B."/>
            <person name="Szollosi G."/>
            <person name="Zifcakova L."/>
            <person name="Stursova M."/>
            <person name="Spatafora J.W."/>
            <person name="Tedersoo L."/>
            <person name="Vaario L.-M."/>
            <person name="Yamada A."/>
            <person name="Yan M."/>
            <person name="Wang P."/>
            <person name="Xu J."/>
            <person name="Bruns T."/>
            <person name="Baldrian P."/>
            <person name="Vilgalys R."/>
            <person name="Henrissat B."/>
            <person name="Grigoriev I.V."/>
            <person name="Hibbett D."/>
            <person name="Nagy L.G."/>
            <person name="Martin F.M."/>
        </authorList>
    </citation>
    <scope>NUCLEOTIDE SEQUENCE</scope>
    <source>
        <strain evidence="4">BED1</strain>
    </source>
</reference>
<dbReference type="NCBIfam" id="TIGR00756">
    <property type="entry name" value="PPR"/>
    <property type="match status" value="1"/>
</dbReference>
<dbReference type="Gene3D" id="1.25.40.10">
    <property type="entry name" value="Tetratricopeptide repeat domain"/>
    <property type="match status" value="2"/>
</dbReference>
<evidence type="ECO:0000313" key="4">
    <source>
        <dbReference type="EMBL" id="KAF8450844.1"/>
    </source>
</evidence>
<evidence type="ECO:0000256" key="3">
    <source>
        <dbReference type="SAM" id="MobiDB-lite"/>
    </source>
</evidence>
<evidence type="ECO:0008006" key="6">
    <source>
        <dbReference type="Google" id="ProtNLM"/>
    </source>
</evidence>
<dbReference type="EMBL" id="WHUW01000002">
    <property type="protein sequence ID" value="KAF8450844.1"/>
    <property type="molecule type" value="Genomic_DNA"/>
</dbReference>
<feature type="region of interest" description="Disordered" evidence="3">
    <location>
        <begin position="110"/>
        <end position="133"/>
    </location>
</feature>
<name>A0AAD4C728_BOLED</name>
<feature type="repeat" description="PPR" evidence="2">
    <location>
        <begin position="413"/>
        <end position="443"/>
    </location>
</feature>
<dbReference type="PANTHER" id="PTHR47933:SF11">
    <property type="entry name" value="PENTATRICOPEPTIDE REPEAT-CONTAINING PROTEIN 2"/>
    <property type="match status" value="1"/>
</dbReference>
<dbReference type="GO" id="GO:0003729">
    <property type="term" value="F:mRNA binding"/>
    <property type="evidence" value="ECO:0007669"/>
    <property type="project" value="TreeGrafter"/>
</dbReference>
<keyword evidence="5" id="KW-1185">Reference proteome</keyword>
<dbReference type="InterPro" id="IPR002885">
    <property type="entry name" value="PPR_rpt"/>
</dbReference>
<protein>
    <recommendedName>
        <fullName evidence="6">Pentatricopeptide repeat-containing protein</fullName>
    </recommendedName>
</protein>
<comment type="caution">
    <text evidence="4">The sequence shown here is derived from an EMBL/GenBank/DDBJ whole genome shotgun (WGS) entry which is preliminary data.</text>
</comment>
<evidence type="ECO:0000313" key="5">
    <source>
        <dbReference type="Proteomes" id="UP001194468"/>
    </source>
</evidence>
<accession>A0AAD4C728</accession>
<dbReference type="Pfam" id="PF12854">
    <property type="entry name" value="PPR_1"/>
    <property type="match status" value="1"/>
</dbReference>
<gene>
    <name evidence="4" type="ORF">L210DRAFT_2415338</name>
</gene>
<dbReference type="PANTHER" id="PTHR47933">
    <property type="entry name" value="PENTATRICOPEPTIDE REPEAT-CONTAINING PROTEIN 1, MITOCHONDRIAL"/>
    <property type="match status" value="1"/>
</dbReference>
<keyword evidence="1" id="KW-0677">Repeat</keyword>
<feature type="compositionally biased region" description="Polar residues" evidence="3">
    <location>
        <begin position="114"/>
        <end position="130"/>
    </location>
</feature>
<proteinExistence type="predicted"/>
<evidence type="ECO:0000256" key="1">
    <source>
        <dbReference type="ARBA" id="ARBA00022737"/>
    </source>
</evidence>
<sequence length="573" mass="64559">MLTGSTSGLKSLPVLSSQLPCRLFQNPALSARGHFAALARTRIHSTSRNTQSVLAERNRPRSHDIFATNRCPGSSAHLLPPRPAVSLNGTPCAGIPVLPVDKNNANHLVGIDSPSDTQGRQQHGRASSTQRPHRVVNYTKRKCPAQKRRTLLWVMLTAKTLDRAWAAYEELLSYQGPIPYHLLHKLARLLASIKPRTRTVHLQLLSVLKSLKRNHGQIRLWEWNMLIDSAGKQWHKTRLEDYENSLDIFNKRGILLAENIASADEMVNAEADPSQQNADIWTYNILLSIASRSNLPLAVRHASSLLLASGLTPNRYTHLCLLRYFATQNDLRSVRSTLRKMTQQGLEVGLDGINACLWAFARNGRFDVALRVYRILRNNVEPKPDLGEHDIEEDFRYIRDTVGLDIPDGLEPDEITYTMMIQALAYHGDLRNALSVFVDMLSTPNRNGATRTDDSPTCYKPSMAAFRGLFLGFARHGRDPEHRKVDTESFAALFQSPRATWNQETLETVLAAFLQLPDSPKPTDSVIYWILVGFDRTSGKDSAKLREVYTKLETKYGGDWGGRLEEIRRSIFN</sequence>
<dbReference type="AlphaFoldDB" id="A0AAD4C728"/>
<dbReference type="InterPro" id="IPR051240">
    <property type="entry name" value="Mito_RNA-Proc/Resp"/>
</dbReference>